<reference evidence="2" key="1">
    <citation type="submission" date="2019-01" db="EMBL/GenBank/DDBJ databases">
        <title>Anaerobic oxidation of ethane by archaea from a marine hydrocarbon seep.</title>
        <authorList>
            <person name="Musat F."/>
        </authorList>
    </citation>
    <scope>NUCLEOTIDE SEQUENCE [LARGE SCALE GENOMIC DNA]</scope>
</reference>
<organism evidence="1 2">
    <name type="scientific">Candidatus Argoarchaeum ethanivorans</name>
    <dbReference type="NCBI Taxonomy" id="2608793"/>
    <lineage>
        <taxon>Archaea</taxon>
        <taxon>Methanobacteriati</taxon>
        <taxon>Methanobacteriota</taxon>
        <taxon>Stenosarchaea group</taxon>
        <taxon>Methanomicrobia</taxon>
        <taxon>Methanosarcinales</taxon>
        <taxon>Methanosarcinales incertae sedis</taxon>
        <taxon>GOM Arc I cluster</taxon>
        <taxon>Candidatus Argoarchaeum</taxon>
    </lineage>
</organism>
<name>A0A8B3RZW3_9EURY</name>
<evidence type="ECO:0008006" key="3">
    <source>
        <dbReference type="Google" id="ProtNLM"/>
    </source>
</evidence>
<protein>
    <recommendedName>
        <fullName evidence="3">HEPN domain-containing protein</fullName>
    </recommendedName>
</protein>
<dbReference type="EMBL" id="RPGO01000035">
    <property type="protein sequence ID" value="RZB28783.1"/>
    <property type="molecule type" value="Genomic_DNA"/>
</dbReference>
<evidence type="ECO:0000313" key="2">
    <source>
        <dbReference type="Proteomes" id="UP000291831"/>
    </source>
</evidence>
<sequence length="126" mass="15162">MSFNWELYVQLADEFISYQENADLREAHLRSAMSRCYYGIFCIARNHLFVKNTSIPRVDTHKFVREQYQRSPRNVEKKIGKNLRRLWKERKDADYENDTDINVSRAKTALDLSKRTLEKLRQMETI</sequence>
<accession>A0A8B3RZW3</accession>
<dbReference type="AlphaFoldDB" id="A0A8B3RZW3"/>
<evidence type="ECO:0000313" key="1">
    <source>
        <dbReference type="EMBL" id="RZB28783.1"/>
    </source>
</evidence>
<comment type="caution">
    <text evidence="1">The sequence shown here is derived from an EMBL/GenBank/DDBJ whole genome shotgun (WGS) entry which is preliminary data.</text>
</comment>
<gene>
    <name evidence="1" type="ORF">AEth_01785</name>
</gene>
<dbReference type="Proteomes" id="UP000291831">
    <property type="component" value="Unassembled WGS sequence"/>
</dbReference>
<dbReference type="Gene3D" id="1.20.120.330">
    <property type="entry name" value="Nucleotidyltransferases domain 2"/>
    <property type="match status" value="1"/>
</dbReference>
<proteinExistence type="predicted"/>